<organism evidence="1 2">
    <name type="scientific">Candidatus Uhrbacteria bacterium GW2011_GWA2_53_10</name>
    <dbReference type="NCBI Taxonomy" id="1618980"/>
    <lineage>
        <taxon>Bacteria</taxon>
        <taxon>Candidatus Uhriibacteriota</taxon>
    </lineage>
</organism>
<accession>A0A0G1XNN5</accession>
<evidence type="ECO:0000313" key="2">
    <source>
        <dbReference type="Proteomes" id="UP000034711"/>
    </source>
</evidence>
<gene>
    <name evidence="1" type="ORF">UY77_C0011G0006</name>
</gene>
<protein>
    <submittedName>
        <fullName evidence="1">Uncharacterized protein</fullName>
    </submittedName>
</protein>
<comment type="caution">
    <text evidence="1">The sequence shown here is derived from an EMBL/GenBank/DDBJ whole genome shotgun (WGS) entry which is preliminary data.</text>
</comment>
<dbReference type="EMBL" id="LCRI01000011">
    <property type="protein sequence ID" value="KKW32878.1"/>
    <property type="molecule type" value="Genomic_DNA"/>
</dbReference>
<proteinExistence type="predicted"/>
<reference evidence="1 2" key="1">
    <citation type="journal article" date="2015" name="Nature">
        <title>rRNA introns, odd ribosomes, and small enigmatic genomes across a large radiation of phyla.</title>
        <authorList>
            <person name="Brown C.T."/>
            <person name="Hug L.A."/>
            <person name="Thomas B.C."/>
            <person name="Sharon I."/>
            <person name="Castelle C.J."/>
            <person name="Singh A."/>
            <person name="Wilkins M.J."/>
            <person name="Williams K.H."/>
            <person name="Banfield J.F."/>
        </authorList>
    </citation>
    <scope>NUCLEOTIDE SEQUENCE [LARGE SCALE GENOMIC DNA]</scope>
</reference>
<evidence type="ECO:0000313" key="1">
    <source>
        <dbReference type="EMBL" id="KKW32878.1"/>
    </source>
</evidence>
<dbReference type="Proteomes" id="UP000034711">
    <property type="component" value="Unassembled WGS sequence"/>
</dbReference>
<name>A0A0G1XNN5_9BACT</name>
<dbReference type="AlphaFoldDB" id="A0A0G1XNN5"/>
<sequence length="81" mass="9492">MVEFLDADREALFEEIVERGRQEGITDQEAYHELAEEVIQEHLNVGEMHDDSPTVDLVEQFRSRFTEYLDRVGLDADRPKL</sequence>